<dbReference type="Proteomes" id="UP000765509">
    <property type="component" value="Unassembled WGS sequence"/>
</dbReference>
<evidence type="ECO:0008006" key="3">
    <source>
        <dbReference type="Google" id="ProtNLM"/>
    </source>
</evidence>
<gene>
    <name evidence="1" type="ORF">O181_039585</name>
</gene>
<reference evidence="1" key="1">
    <citation type="submission" date="2021-03" db="EMBL/GenBank/DDBJ databases">
        <title>Draft genome sequence of rust myrtle Austropuccinia psidii MF-1, a brazilian biotype.</title>
        <authorList>
            <person name="Quecine M.C."/>
            <person name="Pachon D.M.R."/>
            <person name="Bonatelli M.L."/>
            <person name="Correr F.H."/>
            <person name="Franceschini L.M."/>
            <person name="Leite T.F."/>
            <person name="Margarido G.R.A."/>
            <person name="Almeida C.A."/>
            <person name="Ferrarezi J.A."/>
            <person name="Labate C.A."/>
        </authorList>
    </citation>
    <scope>NUCLEOTIDE SEQUENCE</scope>
    <source>
        <strain evidence="1">MF-1</strain>
    </source>
</reference>
<organism evidence="1 2">
    <name type="scientific">Austropuccinia psidii MF-1</name>
    <dbReference type="NCBI Taxonomy" id="1389203"/>
    <lineage>
        <taxon>Eukaryota</taxon>
        <taxon>Fungi</taxon>
        <taxon>Dikarya</taxon>
        <taxon>Basidiomycota</taxon>
        <taxon>Pucciniomycotina</taxon>
        <taxon>Pucciniomycetes</taxon>
        <taxon>Pucciniales</taxon>
        <taxon>Sphaerophragmiaceae</taxon>
        <taxon>Austropuccinia</taxon>
    </lineage>
</organism>
<accession>A0A9Q3HFB0</accession>
<comment type="caution">
    <text evidence="1">The sequence shown here is derived from an EMBL/GenBank/DDBJ whole genome shotgun (WGS) entry which is preliminary data.</text>
</comment>
<name>A0A9Q3HFB0_9BASI</name>
<dbReference type="OrthoDB" id="5598729at2759"/>
<keyword evidence="2" id="KW-1185">Reference proteome</keyword>
<sequence>MFNDKSFFEKLHPNHQSKVATGCGKSILISHGRGLAKIIDRLGNLWLLPNSLYMPDITNLLALSSIAKSKTLIKKTTSHFEVYLDNNKPSFVFPITSNVLETHVRLSNLLWLNTQVKEEGDLWHKQLGHMNKNNMMKLEVSVMSL</sequence>
<protein>
    <recommendedName>
        <fullName evidence="3">GAG-pre-integrase domain-containing protein</fullName>
    </recommendedName>
</protein>
<evidence type="ECO:0000313" key="2">
    <source>
        <dbReference type="Proteomes" id="UP000765509"/>
    </source>
</evidence>
<evidence type="ECO:0000313" key="1">
    <source>
        <dbReference type="EMBL" id="MBW0499870.1"/>
    </source>
</evidence>
<proteinExistence type="predicted"/>
<dbReference type="AlphaFoldDB" id="A0A9Q3HFB0"/>
<dbReference type="EMBL" id="AVOT02015509">
    <property type="protein sequence ID" value="MBW0499870.1"/>
    <property type="molecule type" value="Genomic_DNA"/>
</dbReference>